<evidence type="ECO:0000313" key="3">
    <source>
        <dbReference type="EMBL" id="KAL3044208.1"/>
    </source>
</evidence>
<feature type="region of interest" description="Disordered" evidence="1">
    <location>
        <begin position="39"/>
        <end position="76"/>
    </location>
</feature>
<feature type="chain" id="PRO_5044892408" description="Cocaine- and amphetamine-regulated transcript protein" evidence="2">
    <location>
        <begin position="21"/>
        <end position="138"/>
    </location>
</feature>
<protein>
    <recommendedName>
        <fullName evidence="5">Cocaine- and amphetamine-regulated transcript protein</fullName>
    </recommendedName>
</protein>
<reference evidence="3 4" key="2">
    <citation type="journal article" date="2024" name="G3 (Bethesda)">
        <title>The genome of the cryopelagic Antarctic bald notothen, Trematomus borchgrevinki.</title>
        <authorList>
            <person name="Rayamajhi N."/>
            <person name="Rivera-Colon A.G."/>
            <person name="Minhas B.F."/>
            <person name="Cheng C.C."/>
            <person name="Catchen J.M."/>
        </authorList>
    </citation>
    <scope>NUCLEOTIDE SEQUENCE [LARGE SCALE GENOMIC DNA]</scope>
    <source>
        <strain evidence="3">AGRC-2024</strain>
    </source>
</reference>
<sequence length="138" mass="14930">MKGQVCFLFLLLVCLQRAGSHLPPRLQVGVSGSEGVSQSEGVSPLKVSGSGGVSQSEGVSPLKVSGSGGVSQSGGVSLKTQKGLRRLPGLCRRLRRRRVTLLCHRDRFCWRGRSETRSVQVCVCPRGSRCSHFYLHSH</sequence>
<dbReference type="Proteomes" id="UP001619887">
    <property type="component" value="Unassembled WGS sequence"/>
</dbReference>
<organism evidence="3 4">
    <name type="scientific">Pagothenia borchgrevinki</name>
    <name type="common">Bald rockcod</name>
    <name type="synonym">Trematomus borchgrevinki</name>
    <dbReference type="NCBI Taxonomy" id="8213"/>
    <lineage>
        <taxon>Eukaryota</taxon>
        <taxon>Metazoa</taxon>
        <taxon>Chordata</taxon>
        <taxon>Craniata</taxon>
        <taxon>Vertebrata</taxon>
        <taxon>Euteleostomi</taxon>
        <taxon>Actinopterygii</taxon>
        <taxon>Neopterygii</taxon>
        <taxon>Teleostei</taxon>
        <taxon>Neoteleostei</taxon>
        <taxon>Acanthomorphata</taxon>
        <taxon>Eupercaria</taxon>
        <taxon>Perciformes</taxon>
        <taxon>Notothenioidei</taxon>
        <taxon>Nototheniidae</taxon>
        <taxon>Pagothenia</taxon>
    </lineage>
</organism>
<proteinExistence type="predicted"/>
<comment type="caution">
    <text evidence="3">The sequence shown here is derived from an EMBL/GenBank/DDBJ whole genome shotgun (WGS) entry which is preliminary data.</text>
</comment>
<evidence type="ECO:0000256" key="2">
    <source>
        <dbReference type="SAM" id="SignalP"/>
    </source>
</evidence>
<keyword evidence="4" id="KW-1185">Reference proteome</keyword>
<accession>A0ABD2FTE8</accession>
<keyword evidence="2" id="KW-0732">Signal</keyword>
<name>A0ABD2FTE8_PAGBO</name>
<dbReference type="AlphaFoldDB" id="A0ABD2FTE8"/>
<reference evidence="3 4" key="1">
    <citation type="journal article" date="2022" name="G3 (Bethesda)">
        <title>Evaluating Illumina-, Nanopore-, and PacBio-based genome assembly strategies with the bald notothen, Trematomus borchgrevinki.</title>
        <authorList>
            <person name="Rayamajhi N."/>
            <person name="Cheng C.C."/>
            <person name="Catchen J.M."/>
        </authorList>
    </citation>
    <scope>NUCLEOTIDE SEQUENCE [LARGE SCALE GENOMIC DNA]</scope>
    <source>
        <strain evidence="3">AGRC-2024</strain>
    </source>
</reference>
<dbReference type="EMBL" id="JBIYXZ010002088">
    <property type="protein sequence ID" value="KAL3044208.1"/>
    <property type="molecule type" value="Genomic_DNA"/>
</dbReference>
<gene>
    <name evidence="3" type="ORF">OYC64_003947</name>
</gene>
<feature type="signal peptide" evidence="2">
    <location>
        <begin position="1"/>
        <end position="20"/>
    </location>
</feature>
<evidence type="ECO:0000313" key="4">
    <source>
        <dbReference type="Proteomes" id="UP001619887"/>
    </source>
</evidence>
<evidence type="ECO:0008006" key="5">
    <source>
        <dbReference type="Google" id="ProtNLM"/>
    </source>
</evidence>
<evidence type="ECO:0000256" key="1">
    <source>
        <dbReference type="SAM" id="MobiDB-lite"/>
    </source>
</evidence>